<proteinExistence type="inferred from homology"/>
<protein>
    <recommendedName>
        <fullName evidence="5">N-alpha-acetyltransferase 40</fullName>
        <ecNumber evidence="4">2.3.1.257</ecNumber>
    </recommendedName>
</protein>
<sequence length="228" mass="25288">MPAGSAQPSPAARTKAARRTAASATDIFTTLAFARVLAAQSWAQDFLDVNPDLTLHFFARRDIPDGLFDQCFALTKLNVGPMYDAEKGVGWNDDEKLADMNDLSQRFIVFTSDEQQVLVGFLMYQFSTEEHAEEEWEQPVGYCYELQVAPGAQGRGIGSLLTRMCIACCRARSMDKLMLTVFKANGSAIKFYRNQGFSIDPTSPSNFTGEDGRPLNVYYEIMSIPTSS</sequence>
<evidence type="ECO:0000313" key="13">
    <source>
        <dbReference type="EMBL" id="ORZ32297.1"/>
    </source>
</evidence>
<evidence type="ECO:0000256" key="10">
    <source>
        <dbReference type="ARBA" id="ARBA00047821"/>
    </source>
</evidence>
<feature type="domain" description="N-acetyltransferase" evidence="12">
    <location>
        <begin position="58"/>
        <end position="225"/>
    </location>
</feature>
<evidence type="ECO:0000256" key="2">
    <source>
        <dbReference type="ARBA" id="ARBA00004496"/>
    </source>
</evidence>
<name>A0A1Y2HCH3_9FUNG</name>
<dbReference type="GO" id="GO:0043998">
    <property type="term" value="F:histone H2A acetyltransferase activity"/>
    <property type="evidence" value="ECO:0007669"/>
    <property type="project" value="InterPro"/>
</dbReference>
<comment type="caution">
    <text evidence="13">The sequence shown here is derived from an EMBL/GenBank/DDBJ whole genome shotgun (WGS) entry which is preliminary data.</text>
</comment>
<evidence type="ECO:0000259" key="12">
    <source>
        <dbReference type="PROSITE" id="PS51186"/>
    </source>
</evidence>
<keyword evidence="14" id="KW-1185">Reference proteome</keyword>
<evidence type="ECO:0000256" key="7">
    <source>
        <dbReference type="ARBA" id="ARBA00022679"/>
    </source>
</evidence>
<dbReference type="Proteomes" id="UP000193411">
    <property type="component" value="Unassembled WGS sequence"/>
</dbReference>
<evidence type="ECO:0000256" key="4">
    <source>
        <dbReference type="ARBA" id="ARBA00012950"/>
    </source>
</evidence>
<dbReference type="EMBL" id="MCFL01000048">
    <property type="protein sequence ID" value="ORZ32297.1"/>
    <property type="molecule type" value="Genomic_DNA"/>
</dbReference>
<dbReference type="SUPFAM" id="SSF55729">
    <property type="entry name" value="Acyl-CoA N-acyltransferases (Nat)"/>
    <property type="match status" value="1"/>
</dbReference>
<evidence type="ECO:0000313" key="14">
    <source>
        <dbReference type="Proteomes" id="UP000193411"/>
    </source>
</evidence>
<evidence type="ECO:0000256" key="5">
    <source>
        <dbReference type="ARBA" id="ARBA00015043"/>
    </source>
</evidence>
<dbReference type="CDD" id="cd04301">
    <property type="entry name" value="NAT_SF"/>
    <property type="match status" value="1"/>
</dbReference>
<evidence type="ECO:0000256" key="1">
    <source>
        <dbReference type="ARBA" id="ARBA00004123"/>
    </source>
</evidence>
<keyword evidence="9 13" id="KW-0012">Acyltransferase</keyword>
<dbReference type="OrthoDB" id="424551at2759"/>
<dbReference type="InterPro" id="IPR039949">
    <property type="entry name" value="NAA40"/>
</dbReference>
<evidence type="ECO:0000256" key="9">
    <source>
        <dbReference type="ARBA" id="ARBA00023315"/>
    </source>
</evidence>
<dbReference type="PROSITE" id="PS51186">
    <property type="entry name" value="GNAT"/>
    <property type="match status" value="1"/>
</dbReference>
<evidence type="ECO:0000256" key="11">
    <source>
        <dbReference type="ARBA" id="ARBA00049524"/>
    </source>
</evidence>
<dbReference type="Gene3D" id="3.40.630.30">
    <property type="match status" value="1"/>
</dbReference>
<dbReference type="AlphaFoldDB" id="A0A1Y2HCH3"/>
<dbReference type="GO" id="GO:0010485">
    <property type="term" value="F:histone H4 acetyltransferase activity"/>
    <property type="evidence" value="ECO:0007669"/>
    <property type="project" value="InterPro"/>
</dbReference>
<dbReference type="InterPro" id="IPR016181">
    <property type="entry name" value="Acyl_CoA_acyltransferase"/>
</dbReference>
<dbReference type="PANTHER" id="PTHR20531">
    <property type="entry name" value="N-ALPHA-ACETYLTRANSFERASE 40"/>
    <property type="match status" value="1"/>
</dbReference>
<comment type="catalytic activity">
    <reaction evidence="10">
        <text>N-terminal L-seryl-[histone H2A] + acetyl-CoA = N-terminal N(alpha)-acetyl-L-seryl-[histone H2A] + CoA + H(+)</text>
        <dbReference type="Rhea" id="RHEA:50600"/>
        <dbReference type="Rhea" id="RHEA-COMP:12742"/>
        <dbReference type="Rhea" id="RHEA-COMP:12744"/>
        <dbReference type="ChEBI" id="CHEBI:15378"/>
        <dbReference type="ChEBI" id="CHEBI:57287"/>
        <dbReference type="ChEBI" id="CHEBI:57288"/>
        <dbReference type="ChEBI" id="CHEBI:64738"/>
        <dbReference type="ChEBI" id="CHEBI:83690"/>
        <dbReference type="EC" id="2.3.1.257"/>
    </reaction>
</comment>
<comment type="subcellular location">
    <subcellularLocation>
        <location evidence="2">Cytoplasm</location>
    </subcellularLocation>
    <subcellularLocation>
        <location evidence="1">Nucleus</location>
    </subcellularLocation>
</comment>
<evidence type="ECO:0000256" key="8">
    <source>
        <dbReference type="ARBA" id="ARBA00023242"/>
    </source>
</evidence>
<comment type="catalytic activity">
    <reaction evidence="11">
        <text>N-terminal L-seryl-[histone H4] + acetyl-CoA = N-terminal N(alpha)-acetyl-L-seryl-[histone H4] + CoA + H(+)</text>
        <dbReference type="Rhea" id="RHEA:50596"/>
        <dbReference type="Rhea" id="RHEA-COMP:12740"/>
        <dbReference type="Rhea" id="RHEA-COMP:12743"/>
        <dbReference type="ChEBI" id="CHEBI:15378"/>
        <dbReference type="ChEBI" id="CHEBI:57287"/>
        <dbReference type="ChEBI" id="CHEBI:57288"/>
        <dbReference type="ChEBI" id="CHEBI:64738"/>
        <dbReference type="ChEBI" id="CHEBI:83690"/>
        <dbReference type="EC" id="2.3.1.257"/>
    </reaction>
</comment>
<dbReference type="EC" id="2.3.1.257" evidence="4"/>
<accession>A0A1Y2HCH3</accession>
<dbReference type="InterPro" id="IPR000182">
    <property type="entry name" value="GNAT_dom"/>
</dbReference>
<dbReference type="Pfam" id="PF00583">
    <property type="entry name" value="Acetyltransf_1"/>
    <property type="match status" value="1"/>
</dbReference>
<gene>
    <name evidence="13" type="ORF">BCR44DRAFT_1241011</name>
</gene>
<keyword evidence="6" id="KW-0963">Cytoplasm</keyword>
<comment type="similarity">
    <text evidence="3">Belongs to the acetyltransferase family. NAA40 subfamily.</text>
</comment>
<dbReference type="GO" id="GO:0005634">
    <property type="term" value="C:nucleus"/>
    <property type="evidence" value="ECO:0007669"/>
    <property type="project" value="UniProtKB-SubCell"/>
</dbReference>
<dbReference type="GO" id="GO:0005737">
    <property type="term" value="C:cytoplasm"/>
    <property type="evidence" value="ECO:0007669"/>
    <property type="project" value="UniProtKB-SubCell"/>
</dbReference>
<evidence type="ECO:0000256" key="3">
    <source>
        <dbReference type="ARBA" id="ARBA00008870"/>
    </source>
</evidence>
<keyword evidence="8" id="KW-0539">Nucleus</keyword>
<evidence type="ECO:0000256" key="6">
    <source>
        <dbReference type="ARBA" id="ARBA00022490"/>
    </source>
</evidence>
<dbReference type="GO" id="GO:1990189">
    <property type="term" value="F:protein N-terminal-serine acetyltransferase activity"/>
    <property type="evidence" value="ECO:0007669"/>
    <property type="project" value="UniProtKB-EC"/>
</dbReference>
<dbReference type="PANTHER" id="PTHR20531:SF1">
    <property type="entry name" value="N-ALPHA-ACETYLTRANSFERASE 40"/>
    <property type="match status" value="1"/>
</dbReference>
<organism evidence="13 14">
    <name type="scientific">Catenaria anguillulae PL171</name>
    <dbReference type="NCBI Taxonomy" id="765915"/>
    <lineage>
        <taxon>Eukaryota</taxon>
        <taxon>Fungi</taxon>
        <taxon>Fungi incertae sedis</taxon>
        <taxon>Blastocladiomycota</taxon>
        <taxon>Blastocladiomycetes</taxon>
        <taxon>Blastocladiales</taxon>
        <taxon>Catenariaceae</taxon>
        <taxon>Catenaria</taxon>
    </lineage>
</organism>
<reference evidence="13 14" key="1">
    <citation type="submission" date="2016-07" db="EMBL/GenBank/DDBJ databases">
        <title>Pervasive Adenine N6-methylation of Active Genes in Fungi.</title>
        <authorList>
            <consortium name="DOE Joint Genome Institute"/>
            <person name="Mondo S.J."/>
            <person name="Dannebaum R.O."/>
            <person name="Kuo R.C."/>
            <person name="Labutti K."/>
            <person name="Haridas S."/>
            <person name="Kuo A."/>
            <person name="Salamov A."/>
            <person name="Ahrendt S.R."/>
            <person name="Lipzen A."/>
            <person name="Sullivan W."/>
            <person name="Andreopoulos W.B."/>
            <person name="Clum A."/>
            <person name="Lindquist E."/>
            <person name="Daum C."/>
            <person name="Ramamoorthy G.K."/>
            <person name="Gryganskyi A."/>
            <person name="Culley D."/>
            <person name="Magnuson J.K."/>
            <person name="James T.Y."/>
            <person name="O'Malley M.A."/>
            <person name="Stajich J.E."/>
            <person name="Spatafora J.W."/>
            <person name="Visel A."/>
            <person name="Grigoriev I.V."/>
        </authorList>
    </citation>
    <scope>NUCLEOTIDE SEQUENCE [LARGE SCALE GENOMIC DNA]</scope>
    <source>
        <strain evidence="13 14">PL171</strain>
    </source>
</reference>
<keyword evidence="7 13" id="KW-0808">Transferase</keyword>
<dbReference type="STRING" id="765915.A0A1Y2HCH3"/>